<dbReference type="InterPro" id="IPR008266">
    <property type="entry name" value="Tyr_kinase_AS"/>
</dbReference>
<sequence>MVNGNIVSYLQAHPDHDRLTSLVQVADAMDYLHNLDPPIIHADIRGANILVADNRCCCLADFGLSLIAESQNFNTTSGMRRGSLRWLAPEYILPGLLDQSFIAARDTYAYGCTVIEVLTGNSPFSEFQNDRVFMAEVIDRRSHPPLNLSSDVFSHNGLRSLVAGCLRTSPSKRPDARRISRRIRLVAKQYR</sequence>
<evidence type="ECO:0000259" key="1">
    <source>
        <dbReference type="PROSITE" id="PS50011"/>
    </source>
</evidence>
<comment type="caution">
    <text evidence="2">The sequence shown here is derived from an EMBL/GenBank/DDBJ whole genome shotgun (WGS) entry which is preliminary data.</text>
</comment>
<keyword evidence="3" id="KW-1185">Reference proteome</keyword>
<dbReference type="InterPro" id="IPR051681">
    <property type="entry name" value="Ser/Thr_Kinases-Pseudokinases"/>
</dbReference>
<dbReference type="AlphaFoldDB" id="A0AA39M513"/>
<dbReference type="EMBL" id="JAUEPT010000276">
    <property type="protein sequence ID" value="KAK0421861.1"/>
    <property type="molecule type" value="Genomic_DNA"/>
</dbReference>
<protein>
    <submittedName>
        <fullName evidence="2">Kinase-like domain-containing protein</fullName>
    </submittedName>
</protein>
<keyword evidence="2" id="KW-0418">Kinase</keyword>
<dbReference type="SUPFAM" id="SSF56112">
    <property type="entry name" value="Protein kinase-like (PK-like)"/>
    <property type="match status" value="1"/>
</dbReference>
<dbReference type="GO" id="GO:0005524">
    <property type="term" value="F:ATP binding"/>
    <property type="evidence" value="ECO:0007669"/>
    <property type="project" value="InterPro"/>
</dbReference>
<keyword evidence="2" id="KW-0808">Transferase</keyword>
<dbReference type="InterPro" id="IPR001245">
    <property type="entry name" value="Ser-Thr/Tyr_kinase_cat_dom"/>
</dbReference>
<dbReference type="InterPro" id="IPR000719">
    <property type="entry name" value="Prot_kinase_dom"/>
</dbReference>
<organism evidence="2 3">
    <name type="scientific">Armillaria borealis</name>
    <dbReference type="NCBI Taxonomy" id="47425"/>
    <lineage>
        <taxon>Eukaryota</taxon>
        <taxon>Fungi</taxon>
        <taxon>Dikarya</taxon>
        <taxon>Basidiomycota</taxon>
        <taxon>Agaricomycotina</taxon>
        <taxon>Agaricomycetes</taxon>
        <taxon>Agaricomycetidae</taxon>
        <taxon>Agaricales</taxon>
        <taxon>Marasmiineae</taxon>
        <taxon>Physalacriaceae</taxon>
        <taxon>Armillaria</taxon>
    </lineage>
</organism>
<dbReference type="Gene3D" id="1.10.510.10">
    <property type="entry name" value="Transferase(Phosphotransferase) domain 1"/>
    <property type="match status" value="1"/>
</dbReference>
<dbReference type="Proteomes" id="UP001175226">
    <property type="component" value="Unassembled WGS sequence"/>
</dbReference>
<accession>A0AA39M513</accession>
<dbReference type="PROSITE" id="PS00109">
    <property type="entry name" value="PROTEIN_KINASE_TYR"/>
    <property type="match status" value="1"/>
</dbReference>
<reference evidence="2" key="1">
    <citation type="submission" date="2023-06" db="EMBL/GenBank/DDBJ databases">
        <authorList>
            <consortium name="Lawrence Berkeley National Laboratory"/>
            <person name="Ahrendt S."/>
            <person name="Sahu N."/>
            <person name="Indic B."/>
            <person name="Wong-Bajracharya J."/>
            <person name="Merenyi Z."/>
            <person name="Ke H.-M."/>
            <person name="Monk M."/>
            <person name="Kocsube S."/>
            <person name="Drula E."/>
            <person name="Lipzen A."/>
            <person name="Balint B."/>
            <person name="Henrissat B."/>
            <person name="Andreopoulos B."/>
            <person name="Martin F.M."/>
            <person name="Harder C.B."/>
            <person name="Rigling D."/>
            <person name="Ford K.L."/>
            <person name="Foster G.D."/>
            <person name="Pangilinan J."/>
            <person name="Papanicolaou A."/>
            <person name="Barry K."/>
            <person name="LaButti K."/>
            <person name="Viragh M."/>
            <person name="Koriabine M."/>
            <person name="Yan M."/>
            <person name="Riley R."/>
            <person name="Champramary S."/>
            <person name="Plett K.L."/>
            <person name="Tsai I.J."/>
            <person name="Slot J."/>
            <person name="Sipos G."/>
            <person name="Plett J."/>
            <person name="Nagy L.G."/>
            <person name="Grigoriev I.V."/>
        </authorList>
    </citation>
    <scope>NUCLEOTIDE SEQUENCE</scope>
    <source>
        <strain evidence="2">FPL87.14</strain>
    </source>
</reference>
<dbReference type="PANTHER" id="PTHR44329:SF214">
    <property type="entry name" value="PROTEIN KINASE DOMAIN-CONTAINING PROTEIN"/>
    <property type="match status" value="1"/>
</dbReference>
<evidence type="ECO:0000313" key="2">
    <source>
        <dbReference type="EMBL" id="KAK0421861.1"/>
    </source>
</evidence>
<gene>
    <name evidence="2" type="ORF">EV421DRAFT_1868175</name>
</gene>
<dbReference type="PROSITE" id="PS50011">
    <property type="entry name" value="PROTEIN_KINASE_DOM"/>
    <property type="match status" value="1"/>
</dbReference>
<evidence type="ECO:0000313" key="3">
    <source>
        <dbReference type="Proteomes" id="UP001175226"/>
    </source>
</evidence>
<proteinExistence type="predicted"/>
<dbReference type="Pfam" id="PF07714">
    <property type="entry name" value="PK_Tyr_Ser-Thr"/>
    <property type="match status" value="1"/>
</dbReference>
<name>A0AA39M513_9AGAR</name>
<dbReference type="InterPro" id="IPR011009">
    <property type="entry name" value="Kinase-like_dom_sf"/>
</dbReference>
<feature type="domain" description="Protein kinase" evidence="1">
    <location>
        <begin position="1"/>
        <end position="185"/>
    </location>
</feature>
<dbReference type="GO" id="GO:0004674">
    <property type="term" value="F:protein serine/threonine kinase activity"/>
    <property type="evidence" value="ECO:0007669"/>
    <property type="project" value="TreeGrafter"/>
</dbReference>
<dbReference type="PANTHER" id="PTHR44329">
    <property type="entry name" value="SERINE/THREONINE-PROTEIN KINASE TNNI3K-RELATED"/>
    <property type="match status" value="1"/>
</dbReference>